<sequence>MPTNDLRAYHEALAARGLARYGPGPRVHCHMGLVDRLPPPGTPAPGLRERLRASQEALLAELARAMGRFPDGGDVMDVSGGLGGGALYWAQEHRASVTAMVHVPAHEEQVRAFAHEAGMGDRVRARLYSREDLRGRACFDALIAVESACALPRADWLRAARSWLKPGGLLALADCFWVRPGAVPPSRNAWRAHLGSVSGFLTAAQEAGLELEVHDDVSARAVGFWTLTSELLVHEHMAQAPADARSLRAALNAVRVESQRDHLWLQQGLLDGGLEYALLVLRREA</sequence>
<gene>
    <name evidence="1" type="ORF">G4177_29690</name>
</gene>
<name>A0ABR9PWP6_9BACT</name>
<keyword evidence="2" id="KW-1185">Reference proteome</keyword>
<dbReference type="Proteomes" id="UP001516472">
    <property type="component" value="Unassembled WGS sequence"/>
</dbReference>
<keyword evidence="1" id="KW-0808">Transferase</keyword>
<evidence type="ECO:0000313" key="2">
    <source>
        <dbReference type="Proteomes" id="UP001516472"/>
    </source>
</evidence>
<proteinExistence type="predicted"/>
<dbReference type="EMBL" id="JAAIYO010000011">
    <property type="protein sequence ID" value="MBE4752346.1"/>
    <property type="molecule type" value="Genomic_DNA"/>
</dbReference>
<dbReference type="GO" id="GO:0008168">
    <property type="term" value="F:methyltransferase activity"/>
    <property type="evidence" value="ECO:0007669"/>
    <property type="project" value="UniProtKB-KW"/>
</dbReference>
<keyword evidence="1" id="KW-0489">Methyltransferase</keyword>
<dbReference type="InterPro" id="IPR029063">
    <property type="entry name" value="SAM-dependent_MTases_sf"/>
</dbReference>
<dbReference type="GO" id="GO:0032259">
    <property type="term" value="P:methylation"/>
    <property type="evidence" value="ECO:0007669"/>
    <property type="project" value="UniProtKB-KW"/>
</dbReference>
<organism evidence="1 2">
    <name type="scientific">Corallococcus soli</name>
    <dbReference type="NCBI Taxonomy" id="2710757"/>
    <lineage>
        <taxon>Bacteria</taxon>
        <taxon>Pseudomonadati</taxon>
        <taxon>Myxococcota</taxon>
        <taxon>Myxococcia</taxon>
        <taxon>Myxococcales</taxon>
        <taxon>Cystobacterineae</taxon>
        <taxon>Myxococcaceae</taxon>
        <taxon>Corallococcus</taxon>
    </lineage>
</organism>
<comment type="caution">
    <text evidence="1">The sequence shown here is derived from an EMBL/GenBank/DDBJ whole genome shotgun (WGS) entry which is preliminary data.</text>
</comment>
<protein>
    <submittedName>
        <fullName evidence="1">SAM-dependent methyltransferase</fullName>
    </submittedName>
</protein>
<dbReference type="SUPFAM" id="SSF53335">
    <property type="entry name" value="S-adenosyl-L-methionine-dependent methyltransferases"/>
    <property type="match status" value="1"/>
</dbReference>
<accession>A0ABR9PWP6</accession>
<evidence type="ECO:0000313" key="1">
    <source>
        <dbReference type="EMBL" id="MBE4752346.1"/>
    </source>
</evidence>
<reference evidence="1 2" key="1">
    <citation type="submission" date="2020-02" db="EMBL/GenBank/DDBJ databases">
        <authorList>
            <person name="Babadi Z.K."/>
            <person name="Risdian C."/>
            <person name="Ebrahimipour G.H."/>
            <person name="Wink J."/>
        </authorList>
    </citation>
    <scope>NUCLEOTIDE SEQUENCE [LARGE SCALE GENOMIC DNA]</scope>
    <source>
        <strain evidence="1 2">ZKHCc1 1396</strain>
    </source>
</reference>
<dbReference type="Gene3D" id="3.40.50.150">
    <property type="entry name" value="Vaccinia Virus protein VP39"/>
    <property type="match status" value="1"/>
</dbReference>